<dbReference type="Proteomes" id="UP000439903">
    <property type="component" value="Unassembled WGS sequence"/>
</dbReference>
<evidence type="ECO:0000313" key="2">
    <source>
        <dbReference type="Proteomes" id="UP000439903"/>
    </source>
</evidence>
<sequence>MTKIDKGGFGVILKQNRIIWFFNAQTVEIFGYWNVHFSKLDWSIKVRMAKEISNVSSGVPPFRDSKDLIEITLHVIKGNRETPTEGTPNDFKNLYCAARSVDPDSRPDVKEICNKLDHMQVAIETAIPFLKFIPIINGIINVTEEITLIHQSAEHNIHFSKSLFERIIAVEASHRLLKTYKDEHKEFCVTDENNNISETVNEINVVKRIQKLIENKFNKQLSCNNAVTSKYVADESDTNVKNDIRNQVVEA</sequence>
<protein>
    <submittedName>
        <fullName evidence="1">Kinase-like protein</fullName>
    </submittedName>
</protein>
<accession>A0A8H4AL61</accession>
<dbReference type="EMBL" id="WTPW01000461">
    <property type="protein sequence ID" value="KAF0508854.1"/>
    <property type="molecule type" value="Genomic_DNA"/>
</dbReference>
<dbReference type="InterPro" id="IPR011009">
    <property type="entry name" value="Kinase-like_dom_sf"/>
</dbReference>
<reference evidence="1 2" key="1">
    <citation type="journal article" date="2019" name="Environ. Microbiol.">
        <title>At the nexus of three kingdoms: the genome of the mycorrhizal fungus Gigaspora margarita provides insights into plant, endobacterial and fungal interactions.</title>
        <authorList>
            <person name="Venice F."/>
            <person name="Ghignone S."/>
            <person name="Salvioli di Fossalunga A."/>
            <person name="Amselem J."/>
            <person name="Novero M."/>
            <person name="Xianan X."/>
            <person name="Sedzielewska Toro K."/>
            <person name="Morin E."/>
            <person name="Lipzen A."/>
            <person name="Grigoriev I.V."/>
            <person name="Henrissat B."/>
            <person name="Martin F.M."/>
            <person name="Bonfante P."/>
        </authorList>
    </citation>
    <scope>NUCLEOTIDE SEQUENCE [LARGE SCALE GENOMIC DNA]</scope>
    <source>
        <strain evidence="1 2">BEG34</strain>
    </source>
</reference>
<dbReference type="SUPFAM" id="SSF56112">
    <property type="entry name" value="Protein kinase-like (PK-like)"/>
    <property type="match status" value="1"/>
</dbReference>
<keyword evidence="2" id="KW-1185">Reference proteome</keyword>
<proteinExistence type="predicted"/>
<gene>
    <name evidence="1" type="ORF">F8M41_018699</name>
</gene>
<organism evidence="1 2">
    <name type="scientific">Gigaspora margarita</name>
    <dbReference type="NCBI Taxonomy" id="4874"/>
    <lineage>
        <taxon>Eukaryota</taxon>
        <taxon>Fungi</taxon>
        <taxon>Fungi incertae sedis</taxon>
        <taxon>Mucoromycota</taxon>
        <taxon>Glomeromycotina</taxon>
        <taxon>Glomeromycetes</taxon>
        <taxon>Diversisporales</taxon>
        <taxon>Gigasporaceae</taxon>
        <taxon>Gigaspora</taxon>
    </lineage>
</organism>
<keyword evidence="1" id="KW-0418">Kinase</keyword>
<comment type="caution">
    <text evidence="1">The sequence shown here is derived from an EMBL/GenBank/DDBJ whole genome shotgun (WGS) entry which is preliminary data.</text>
</comment>
<dbReference type="Gene3D" id="1.10.510.10">
    <property type="entry name" value="Transferase(Phosphotransferase) domain 1"/>
    <property type="match status" value="1"/>
</dbReference>
<dbReference type="GO" id="GO:0016301">
    <property type="term" value="F:kinase activity"/>
    <property type="evidence" value="ECO:0007669"/>
    <property type="project" value="UniProtKB-KW"/>
</dbReference>
<dbReference type="OrthoDB" id="10570713at2759"/>
<evidence type="ECO:0000313" key="1">
    <source>
        <dbReference type="EMBL" id="KAF0508854.1"/>
    </source>
</evidence>
<name>A0A8H4AL61_GIGMA</name>
<dbReference type="AlphaFoldDB" id="A0A8H4AL61"/>
<keyword evidence="1" id="KW-0808">Transferase</keyword>